<proteinExistence type="predicted"/>
<organism evidence="1 2">
    <name type="scientific">Halapricum salinum</name>
    <dbReference type="NCBI Taxonomy" id="1457250"/>
    <lineage>
        <taxon>Archaea</taxon>
        <taxon>Methanobacteriati</taxon>
        <taxon>Methanobacteriota</taxon>
        <taxon>Stenosarchaea group</taxon>
        <taxon>Halobacteria</taxon>
        <taxon>Halobacteriales</taxon>
        <taxon>Haloarculaceae</taxon>
        <taxon>Halapricum</taxon>
    </lineage>
</organism>
<gene>
    <name evidence="1" type="ORF">DV733_03485</name>
</gene>
<sequence length="82" mass="9465">MTCPHLSYRTEAGGKSFDHERAYCAVMEAFCTPMQADVCNDRFAFDHRDHCEIFQEHEAEEYPVGETTRPPEVEVLKPDREG</sequence>
<dbReference type="GeneID" id="39846896"/>
<evidence type="ECO:0000313" key="1">
    <source>
        <dbReference type="EMBL" id="QCC50356.1"/>
    </source>
</evidence>
<keyword evidence="2" id="KW-1185">Reference proteome</keyword>
<protein>
    <submittedName>
        <fullName evidence="1">Uncharacterized protein</fullName>
    </submittedName>
</protein>
<name>A0A4D6HAV0_9EURY</name>
<evidence type="ECO:0000313" key="2">
    <source>
        <dbReference type="Proteomes" id="UP000296706"/>
    </source>
</evidence>
<dbReference type="EMBL" id="CP031310">
    <property type="protein sequence ID" value="QCC50356.1"/>
    <property type="molecule type" value="Genomic_DNA"/>
</dbReference>
<dbReference type="KEGG" id="hsn:DV733_03485"/>
<dbReference type="Proteomes" id="UP000296706">
    <property type="component" value="Chromosome"/>
</dbReference>
<dbReference type="STRING" id="1457250.GCA_000755225_02996"/>
<reference evidence="1 2" key="1">
    <citation type="journal article" date="2019" name="Nat. Commun.">
        <title>A new type of DNA phosphorothioation-based antiviral system in archaea.</title>
        <authorList>
            <person name="Xiong L."/>
            <person name="Liu S."/>
            <person name="Chen S."/>
            <person name="Xiao Y."/>
            <person name="Zhu B."/>
            <person name="Gao Y."/>
            <person name="Zhang Y."/>
            <person name="Chen B."/>
            <person name="Luo J."/>
            <person name="Deng Z."/>
            <person name="Chen X."/>
            <person name="Wang L."/>
            <person name="Chen S."/>
        </authorList>
    </citation>
    <scope>NUCLEOTIDE SEQUENCE [LARGE SCALE GENOMIC DNA]</scope>
    <source>
        <strain evidence="1 2">CBA1105</strain>
    </source>
</reference>
<dbReference type="AlphaFoldDB" id="A0A4D6HAV0"/>
<dbReference type="RefSeq" id="WP_049993802.1">
    <property type="nucleotide sequence ID" value="NZ_CP031310.1"/>
</dbReference>
<dbReference type="OrthoDB" id="173032at2157"/>
<accession>A0A4D6HAV0</accession>